<keyword evidence="6 12" id="KW-1133">Transmembrane helix</keyword>
<evidence type="ECO:0000256" key="11">
    <source>
        <dbReference type="RuleBase" id="RU362091"/>
    </source>
</evidence>
<feature type="transmembrane region" description="Helical" evidence="12">
    <location>
        <begin position="148"/>
        <end position="167"/>
    </location>
</feature>
<reference evidence="13 14" key="1">
    <citation type="submission" date="2018-04" db="EMBL/GenBank/DDBJ databases">
        <title>Genomic Encyclopedia of Type Strains, Phase IV (KMG-IV): sequencing the most valuable type-strain genomes for metagenomic binning, comparative biology and taxonomic classification.</title>
        <authorList>
            <person name="Goeker M."/>
        </authorList>
    </citation>
    <scope>NUCLEOTIDE SEQUENCE [LARGE SCALE GENOMIC DNA]</scope>
    <source>
        <strain evidence="13 14">DSM 14823</strain>
    </source>
</reference>
<protein>
    <submittedName>
        <fullName evidence="13">SSS family transporter</fullName>
    </submittedName>
</protein>
<keyword evidence="4" id="KW-1003">Cell membrane</keyword>
<feature type="transmembrane region" description="Helical" evidence="12">
    <location>
        <begin position="269"/>
        <end position="289"/>
    </location>
</feature>
<dbReference type="GO" id="GO:0006814">
    <property type="term" value="P:sodium ion transport"/>
    <property type="evidence" value="ECO:0007669"/>
    <property type="project" value="UniProtKB-KW"/>
</dbReference>
<proteinExistence type="inferred from homology"/>
<dbReference type="GeneID" id="78295678"/>
<evidence type="ECO:0000256" key="2">
    <source>
        <dbReference type="ARBA" id="ARBA00006434"/>
    </source>
</evidence>
<gene>
    <name evidence="13" type="ORF">C8D82_11741</name>
</gene>
<feature type="transmembrane region" description="Helical" evidence="12">
    <location>
        <begin position="434"/>
        <end position="453"/>
    </location>
</feature>
<dbReference type="InterPro" id="IPR051163">
    <property type="entry name" value="Sodium:Solute_Symporter_SSF"/>
</dbReference>
<evidence type="ECO:0000256" key="1">
    <source>
        <dbReference type="ARBA" id="ARBA00004651"/>
    </source>
</evidence>
<feature type="transmembrane region" description="Helical" evidence="12">
    <location>
        <begin position="465"/>
        <end position="485"/>
    </location>
</feature>
<evidence type="ECO:0000256" key="5">
    <source>
        <dbReference type="ARBA" id="ARBA00022692"/>
    </source>
</evidence>
<feature type="transmembrane region" description="Helical" evidence="12">
    <location>
        <begin position="179"/>
        <end position="199"/>
    </location>
</feature>
<feature type="transmembrane region" description="Helical" evidence="12">
    <location>
        <begin position="71"/>
        <end position="91"/>
    </location>
</feature>
<feature type="transmembrane region" description="Helical" evidence="12">
    <location>
        <begin position="379"/>
        <end position="397"/>
    </location>
</feature>
<evidence type="ECO:0000256" key="4">
    <source>
        <dbReference type="ARBA" id="ARBA00022475"/>
    </source>
</evidence>
<name>A0A2U1AV94_9BACT</name>
<keyword evidence="7" id="KW-0915">Sodium</keyword>
<evidence type="ECO:0000256" key="3">
    <source>
        <dbReference type="ARBA" id="ARBA00022448"/>
    </source>
</evidence>
<keyword evidence="10" id="KW-0739">Sodium transport</keyword>
<dbReference type="Pfam" id="PF00474">
    <property type="entry name" value="SSF"/>
    <property type="match status" value="1"/>
</dbReference>
<dbReference type="Gene3D" id="1.20.1730.10">
    <property type="entry name" value="Sodium/glucose cotransporter"/>
    <property type="match status" value="1"/>
</dbReference>
<comment type="subcellular location">
    <subcellularLocation>
        <location evidence="1">Cell membrane</location>
        <topology evidence="1">Multi-pass membrane protein</topology>
    </subcellularLocation>
</comment>
<feature type="transmembrane region" description="Helical" evidence="12">
    <location>
        <begin position="118"/>
        <end position="142"/>
    </location>
</feature>
<evidence type="ECO:0000256" key="10">
    <source>
        <dbReference type="ARBA" id="ARBA00023201"/>
    </source>
</evidence>
<sequence>MDTLEYVVIGVYFAVLISIGLVFRTFNANVGDYFKGGARGTWWLVGVSSFVAGISAYTFTGAAGAVYEAGWSILVIYVGNALGYLVNYLYFAARFRQLRRTAGPEVLRDRFGRMTEQFYAWISFPSGIIGSAMLLYSLAIFISSVFRLNMQLLIVTVGAVMIFYSVIGGRWAIMATDFVQCLIMMGLTLLVGGLCLIKTGGFSGLFELIEQQGLNSDYSIINSPERFNGAYTWFWAGAMLLNCTLTANNLGAAGRYFSVKDGKEAKKAALLSMVLMLAGCIIWFLPPIVGRLFYADQVTAMTQLSNPQESAFAVACMNLLPPGMIGLMAVAMFAASISSLDVGINGCSSVFVMNVYPVAKALFRLRERSEESLLRMGKLFSFFFGFLCIGAALLFSLKKELSLFDLMLTVTALLGTPMAVPLLWGMMIRRCPRWAAMSSIGCGFLVSGIAFFSPELFGVRWPFQWQIVGVWLAGTAGFLGSMLWAGGNAPEYDRQVEEFFATMNRPVDFEKEVGKANDLKQLKLLGIFSLVIGALVALLALAARDRFGVVCPLVLAAFMLLCGGVMVRAGRTKREAEAEKVSSVPCIADKLMER</sequence>
<accession>A0A2U1AV94</accession>
<evidence type="ECO:0000256" key="6">
    <source>
        <dbReference type="ARBA" id="ARBA00022989"/>
    </source>
</evidence>
<feature type="transmembrane region" description="Helical" evidence="12">
    <location>
        <begin position="233"/>
        <end position="257"/>
    </location>
</feature>
<evidence type="ECO:0000256" key="12">
    <source>
        <dbReference type="SAM" id="Phobius"/>
    </source>
</evidence>
<comment type="similarity">
    <text evidence="2 11">Belongs to the sodium:solute symporter (SSF) (TC 2.A.21) family.</text>
</comment>
<feature type="transmembrane region" description="Helical" evidence="12">
    <location>
        <begin position="524"/>
        <end position="541"/>
    </location>
</feature>
<evidence type="ECO:0000313" key="14">
    <source>
        <dbReference type="Proteomes" id="UP000245959"/>
    </source>
</evidence>
<dbReference type="OrthoDB" id="9789704at2"/>
<organism evidence="13 14">
    <name type="scientific">Victivallis vadensis</name>
    <dbReference type="NCBI Taxonomy" id="172901"/>
    <lineage>
        <taxon>Bacteria</taxon>
        <taxon>Pseudomonadati</taxon>
        <taxon>Lentisphaerota</taxon>
        <taxon>Lentisphaeria</taxon>
        <taxon>Victivallales</taxon>
        <taxon>Victivallaceae</taxon>
        <taxon>Victivallis</taxon>
    </lineage>
</organism>
<feature type="transmembrane region" description="Helical" evidence="12">
    <location>
        <begin position="327"/>
        <end position="358"/>
    </location>
</feature>
<evidence type="ECO:0000256" key="8">
    <source>
        <dbReference type="ARBA" id="ARBA00023065"/>
    </source>
</evidence>
<dbReference type="InterPro" id="IPR001734">
    <property type="entry name" value="Na/solute_symporter"/>
</dbReference>
<keyword evidence="9 12" id="KW-0472">Membrane</keyword>
<dbReference type="AlphaFoldDB" id="A0A2U1AV94"/>
<keyword evidence="3" id="KW-0813">Transport</keyword>
<dbReference type="GO" id="GO:0015293">
    <property type="term" value="F:symporter activity"/>
    <property type="evidence" value="ECO:0007669"/>
    <property type="project" value="TreeGrafter"/>
</dbReference>
<feature type="transmembrane region" description="Helical" evidence="12">
    <location>
        <begin position="40"/>
        <end position="59"/>
    </location>
</feature>
<evidence type="ECO:0000256" key="7">
    <source>
        <dbReference type="ARBA" id="ARBA00023053"/>
    </source>
</evidence>
<dbReference type="InterPro" id="IPR038377">
    <property type="entry name" value="Na/Glc_symporter_sf"/>
</dbReference>
<dbReference type="PROSITE" id="PS50283">
    <property type="entry name" value="NA_SOLUT_SYMP_3"/>
    <property type="match status" value="1"/>
</dbReference>
<comment type="caution">
    <text evidence="13">The sequence shown here is derived from an EMBL/GenBank/DDBJ whole genome shotgun (WGS) entry which is preliminary data.</text>
</comment>
<evidence type="ECO:0000313" key="13">
    <source>
        <dbReference type="EMBL" id="PVY40322.1"/>
    </source>
</evidence>
<feature type="transmembrane region" description="Helical" evidence="12">
    <location>
        <begin position="547"/>
        <end position="567"/>
    </location>
</feature>
<dbReference type="GO" id="GO:0005886">
    <property type="term" value="C:plasma membrane"/>
    <property type="evidence" value="ECO:0007669"/>
    <property type="project" value="UniProtKB-SubCell"/>
</dbReference>
<keyword evidence="14" id="KW-1185">Reference proteome</keyword>
<evidence type="ECO:0000256" key="9">
    <source>
        <dbReference type="ARBA" id="ARBA00023136"/>
    </source>
</evidence>
<dbReference type="PANTHER" id="PTHR42985">
    <property type="entry name" value="SODIUM-COUPLED MONOCARBOXYLATE TRANSPORTER"/>
    <property type="match status" value="1"/>
</dbReference>
<feature type="transmembrane region" description="Helical" evidence="12">
    <location>
        <begin position="403"/>
        <end position="427"/>
    </location>
</feature>
<dbReference type="Proteomes" id="UP000245959">
    <property type="component" value="Unassembled WGS sequence"/>
</dbReference>
<dbReference type="RefSeq" id="WP_116884376.1">
    <property type="nucleotide sequence ID" value="NZ_CABMMC010000128.1"/>
</dbReference>
<dbReference type="PANTHER" id="PTHR42985:SF40">
    <property type="entry name" value="LD47995P-RELATED"/>
    <property type="match status" value="1"/>
</dbReference>
<keyword evidence="5 12" id="KW-0812">Transmembrane</keyword>
<dbReference type="EMBL" id="QEKH01000017">
    <property type="protein sequence ID" value="PVY40322.1"/>
    <property type="molecule type" value="Genomic_DNA"/>
</dbReference>
<keyword evidence="8" id="KW-0406">Ion transport</keyword>
<feature type="transmembrane region" description="Helical" evidence="12">
    <location>
        <begin position="6"/>
        <end position="28"/>
    </location>
</feature>